<evidence type="ECO:0000256" key="1">
    <source>
        <dbReference type="SAM" id="SignalP"/>
    </source>
</evidence>
<dbReference type="PROSITE" id="PS51257">
    <property type="entry name" value="PROKAR_LIPOPROTEIN"/>
    <property type="match status" value="1"/>
</dbReference>
<feature type="domain" description="DUF4300" evidence="2">
    <location>
        <begin position="35"/>
        <end position="287"/>
    </location>
</feature>
<name>A0ABW9N148_9FIRM</name>
<dbReference type="Proteomes" id="UP001637993">
    <property type="component" value="Unassembled WGS sequence"/>
</dbReference>
<proteinExistence type="predicted"/>
<organism evidence="3 4">
    <name type="scientific">Anaerococcus groningensis</name>
    <dbReference type="NCBI Taxonomy" id="3115616"/>
    <lineage>
        <taxon>Bacteria</taxon>
        <taxon>Bacillati</taxon>
        <taxon>Bacillota</taxon>
        <taxon>Tissierellia</taxon>
        <taxon>Tissierellales</taxon>
        <taxon>Peptoniphilaceae</taxon>
        <taxon>Anaerococcus</taxon>
    </lineage>
</organism>
<feature type="signal peptide" evidence="1">
    <location>
        <begin position="1"/>
        <end position="20"/>
    </location>
</feature>
<gene>
    <name evidence="3" type="ORF">AB9Q04_05575</name>
</gene>
<evidence type="ECO:0000313" key="4">
    <source>
        <dbReference type="Proteomes" id="UP001637993"/>
    </source>
</evidence>
<sequence length="289" mass="33688">MRKIFAIIITLLSLSSCANKDEISLPKNEGNKLVYTNLVTKKSKEDLKNIMLSADLDKNNIDRFFKQVDFFNKQVNKNLLVNKDYEKSNKIKDYDFYAIQDELFKKNPSFTGINCRITTFGLVADKIKVKDTKNPNLSVVEIDNTSFNNNLVPTLDNEQIERFNKFYSAIPTENKNDVDFQVKKIKDFWKKSGIEFPHGKDYSIISVFIFSNINQNTNELFVGHTGLLFNTKDGRYMLVEKLAFTAPYQVVIFENKDDLYDYLTELYDFSNDQYPIKPLIFEDDKVLEK</sequence>
<dbReference type="InterPro" id="IPR025389">
    <property type="entry name" value="DUF4300"/>
</dbReference>
<evidence type="ECO:0000259" key="2">
    <source>
        <dbReference type="Pfam" id="PF14133"/>
    </source>
</evidence>
<dbReference type="EMBL" id="JBGMEG010000009">
    <property type="protein sequence ID" value="MFO3717824.1"/>
    <property type="molecule type" value="Genomic_DNA"/>
</dbReference>
<feature type="chain" id="PRO_5047071576" evidence="1">
    <location>
        <begin position="21"/>
        <end position="289"/>
    </location>
</feature>
<protein>
    <submittedName>
        <fullName evidence="3">DUF4300 family protein</fullName>
    </submittedName>
</protein>
<dbReference type="RefSeq" id="WP_410024380.1">
    <property type="nucleotide sequence ID" value="NZ_JBGMEG010000009.1"/>
</dbReference>
<keyword evidence="1" id="KW-0732">Signal</keyword>
<keyword evidence="4" id="KW-1185">Reference proteome</keyword>
<comment type="caution">
    <text evidence="3">The sequence shown here is derived from an EMBL/GenBank/DDBJ whole genome shotgun (WGS) entry which is preliminary data.</text>
</comment>
<evidence type="ECO:0000313" key="3">
    <source>
        <dbReference type="EMBL" id="MFO3717824.1"/>
    </source>
</evidence>
<accession>A0ABW9N148</accession>
<dbReference type="Pfam" id="PF14133">
    <property type="entry name" value="DUF4300"/>
    <property type="match status" value="1"/>
</dbReference>
<reference evidence="3 4" key="1">
    <citation type="journal article" date="2025" name="Anaerobe">
        <title>Description of Anaerococcus kampingiae sp. nov., Anaerococcus groningensis sp. nov., Anaerococcus martiniensis sp. nov., and Anaerococcus cruorum sp. nov., isolated from human clinical specimens.</title>
        <authorList>
            <person name="Boiten K.E."/>
            <person name="Meijer J."/>
            <person name="van Wezel E.M."/>
            <person name="Veloo A.C.M."/>
        </authorList>
    </citation>
    <scope>NUCLEOTIDE SEQUENCE [LARGE SCALE GENOMIC DNA]</scope>
    <source>
        <strain evidence="3 4">ENR1011</strain>
    </source>
</reference>